<dbReference type="PANTHER" id="PTHR21089:SF1">
    <property type="entry name" value="BIFUNCTIONAL 3-DEHYDROQUINATE DEHYDRATASE_SHIKIMATE DEHYDROGENASE, CHLOROPLASTIC"/>
    <property type="match status" value="1"/>
</dbReference>
<dbReference type="Gene3D" id="3.40.50.720">
    <property type="entry name" value="NAD(P)-binding Rossmann-like Domain"/>
    <property type="match status" value="1"/>
</dbReference>
<accession>A0ABS5IH09</accession>
<proteinExistence type="inferred from homology"/>
<dbReference type="Pfam" id="PF01488">
    <property type="entry name" value="Shikimate_DH"/>
    <property type="match status" value="1"/>
</dbReference>
<feature type="binding site" evidence="8">
    <location>
        <position position="93"/>
    </location>
    <ligand>
        <name>shikimate</name>
        <dbReference type="ChEBI" id="CHEBI:36208"/>
    </ligand>
</feature>
<dbReference type="RefSeq" id="WP_211551535.1">
    <property type="nucleotide sequence ID" value="NZ_JAGTUF010000027.1"/>
</dbReference>
<dbReference type="NCBIfam" id="NF001312">
    <property type="entry name" value="PRK00258.1-4"/>
    <property type="match status" value="1"/>
</dbReference>
<feature type="binding site" evidence="8">
    <location>
        <position position="223"/>
    </location>
    <ligand>
        <name>NADP(+)</name>
        <dbReference type="ChEBI" id="CHEBI:58349"/>
    </ligand>
</feature>
<comment type="function">
    <text evidence="8">Involved in the biosynthesis of the chorismate, which leads to the biosynthesis of aromatic amino acids. Catalyzes the reversible NADPH linked reduction of 3-dehydroshikimate (DHSA) to yield shikimate (SA).</text>
</comment>
<dbReference type="SUPFAM" id="SSF51735">
    <property type="entry name" value="NAD(P)-binding Rossmann-fold domains"/>
    <property type="match status" value="1"/>
</dbReference>
<evidence type="ECO:0000256" key="2">
    <source>
        <dbReference type="ARBA" id="ARBA00012962"/>
    </source>
</evidence>
<keyword evidence="6 8" id="KW-0057">Aromatic amino acid biosynthesis</keyword>
<feature type="binding site" evidence="8">
    <location>
        <begin position="136"/>
        <end position="140"/>
    </location>
    <ligand>
        <name>NADP(+)</name>
        <dbReference type="ChEBI" id="CHEBI:58349"/>
    </ligand>
</feature>
<keyword evidence="13" id="KW-1185">Reference proteome</keyword>
<feature type="binding site" evidence="8">
    <location>
        <position position="67"/>
    </location>
    <ligand>
        <name>shikimate</name>
        <dbReference type="ChEBI" id="CHEBI:36208"/>
    </ligand>
</feature>
<feature type="domain" description="SDH C-terminal" evidence="11">
    <location>
        <begin position="246"/>
        <end position="270"/>
    </location>
</feature>
<dbReference type="HAMAP" id="MF_00222">
    <property type="entry name" value="Shikimate_DH_AroE"/>
    <property type="match status" value="1"/>
</dbReference>
<dbReference type="InterPro" id="IPR013708">
    <property type="entry name" value="Shikimate_DH-bd_N"/>
</dbReference>
<comment type="caution">
    <text evidence="8">Lacks conserved residue(s) required for the propagation of feature annotation.</text>
</comment>
<dbReference type="InterPro" id="IPR036291">
    <property type="entry name" value="NAD(P)-bd_dom_sf"/>
</dbReference>
<feature type="domain" description="Shikimate dehydrogenase substrate binding N-terminal" evidence="10">
    <location>
        <begin position="12"/>
        <end position="95"/>
    </location>
</feature>
<evidence type="ECO:0000256" key="1">
    <source>
        <dbReference type="ARBA" id="ARBA00004871"/>
    </source>
</evidence>
<dbReference type="EC" id="1.1.1.25" evidence="2 8"/>
<dbReference type="InterPro" id="IPR006151">
    <property type="entry name" value="Shikm_DH/Glu-tRNA_Rdtase"/>
</dbReference>
<organism evidence="12 13">
    <name type="scientific">Magnetospirillum sulfuroxidans</name>
    <dbReference type="NCBI Taxonomy" id="611300"/>
    <lineage>
        <taxon>Bacteria</taxon>
        <taxon>Pseudomonadati</taxon>
        <taxon>Pseudomonadota</taxon>
        <taxon>Alphaproteobacteria</taxon>
        <taxon>Rhodospirillales</taxon>
        <taxon>Rhodospirillaceae</taxon>
        <taxon>Magnetospirillum</taxon>
    </lineage>
</organism>
<evidence type="ECO:0000256" key="6">
    <source>
        <dbReference type="ARBA" id="ARBA00023141"/>
    </source>
</evidence>
<dbReference type="EMBL" id="JAGTUF010000027">
    <property type="protein sequence ID" value="MBR9973624.1"/>
    <property type="molecule type" value="Genomic_DNA"/>
</dbReference>
<feature type="binding site" evidence="8">
    <location>
        <begin position="20"/>
        <end position="22"/>
    </location>
    <ligand>
        <name>shikimate</name>
        <dbReference type="ChEBI" id="CHEBI:36208"/>
    </ligand>
</feature>
<feature type="binding site" evidence="8">
    <location>
        <position position="225"/>
    </location>
    <ligand>
        <name>shikimate</name>
        <dbReference type="ChEBI" id="CHEBI:36208"/>
    </ligand>
</feature>
<keyword evidence="5 8" id="KW-0560">Oxidoreductase</keyword>
<dbReference type="CDD" id="cd01065">
    <property type="entry name" value="NAD_bind_Shikimate_DH"/>
    <property type="match status" value="1"/>
</dbReference>
<dbReference type="Proteomes" id="UP000680714">
    <property type="component" value="Unassembled WGS sequence"/>
</dbReference>
<dbReference type="InterPro" id="IPR011342">
    <property type="entry name" value="Shikimate_DH"/>
</dbReference>
<evidence type="ECO:0000313" key="12">
    <source>
        <dbReference type="EMBL" id="MBR9973624.1"/>
    </source>
</evidence>
<evidence type="ECO:0000259" key="9">
    <source>
        <dbReference type="Pfam" id="PF01488"/>
    </source>
</evidence>
<evidence type="ECO:0000256" key="8">
    <source>
        <dbReference type="HAMAP-Rule" id="MF_00222"/>
    </source>
</evidence>
<dbReference type="Pfam" id="PF18317">
    <property type="entry name" value="SDH_C"/>
    <property type="match status" value="1"/>
</dbReference>
<feature type="binding site" evidence="8">
    <location>
        <position position="109"/>
    </location>
    <ligand>
        <name>shikimate</name>
        <dbReference type="ChEBI" id="CHEBI:36208"/>
    </ligand>
</feature>
<dbReference type="Gene3D" id="3.40.50.10860">
    <property type="entry name" value="Leucine Dehydrogenase, chain A, domain 1"/>
    <property type="match status" value="1"/>
</dbReference>
<comment type="subunit">
    <text evidence="8">Homodimer.</text>
</comment>
<sequence>MILSGKAKLAGVLGWPVGHSRSPRLHGYWLDKLGIDGAYVPLAVQPEDFAAVFRALPKMGFVGANVTVPHKEEALRLVGDNVEPLARRIGAVNTLVVEPDGAIRGLNTDAFGFMQNLLETHPASLGYLNRPAVVLGAGGAARAVVAALVDAGVPQVRLVNRNPQRAEKLAADIGGPITVQSWDRLDLEGGGLLVNTTSLGMTGQPPLDIDLAALPLDAIVNDIVYAPLMTDLLVRAQGRGNPVVDGLGMLLWQAVRGFTLWFGQQPEVTAEMRDFVLSS</sequence>
<gene>
    <name evidence="8" type="primary">aroE</name>
    <name evidence="12" type="ORF">KEC16_17995</name>
</gene>
<comment type="pathway">
    <text evidence="1 8">Metabolic intermediate biosynthesis; chorismate biosynthesis; chorismate from D-erythrose 4-phosphate and phosphoenolpyruvate: step 4/7.</text>
</comment>
<evidence type="ECO:0000256" key="4">
    <source>
        <dbReference type="ARBA" id="ARBA00022857"/>
    </source>
</evidence>
<feature type="binding site" evidence="8">
    <location>
        <position position="246"/>
    </location>
    <ligand>
        <name>NADP(+)</name>
        <dbReference type="ChEBI" id="CHEBI:58349"/>
    </ligand>
</feature>
<dbReference type="Pfam" id="PF08501">
    <property type="entry name" value="Shikimate_dh_N"/>
    <property type="match status" value="1"/>
</dbReference>
<keyword evidence="3 8" id="KW-0028">Amino-acid biosynthesis</keyword>
<evidence type="ECO:0000256" key="5">
    <source>
        <dbReference type="ARBA" id="ARBA00023002"/>
    </source>
</evidence>
<reference evidence="12 13" key="1">
    <citation type="submission" date="2021-04" db="EMBL/GenBank/DDBJ databases">
        <title>Magnetospirillum sulfuroxidans sp. nov., a facultative chemolithoautotrophic sulfur-oxidizing alphaproteobacterium isolated from freshwater sediment and proposals for Paramagetospirillum gen. nov., and Magnetospirillaceae fam. nov.</title>
        <authorList>
            <person name="Koziaeva V."/>
            <person name="Geelhoed J.S."/>
            <person name="Sorokin D.Y."/>
            <person name="Grouzdev D.S."/>
        </authorList>
    </citation>
    <scope>NUCLEOTIDE SEQUENCE [LARGE SCALE GENOMIC DNA]</scope>
    <source>
        <strain evidence="12 13">J10</strain>
    </source>
</reference>
<dbReference type="GO" id="GO:0004764">
    <property type="term" value="F:shikimate 3-dehydrogenase (NADP+) activity"/>
    <property type="evidence" value="ECO:0007669"/>
    <property type="project" value="UniProtKB-EC"/>
</dbReference>
<feature type="active site" description="Proton acceptor" evidence="8">
    <location>
        <position position="71"/>
    </location>
</feature>
<comment type="similarity">
    <text evidence="8">Belongs to the shikimate dehydrogenase family.</text>
</comment>
<evidence type="ECO:0000259" key="10">
    <source>
        <dbReference type="Pfam" id="PF08501"/>
    </source>
</evidence>
<dbReference type="NCBIfam" id="TIGR00507">
    <property type="entry name" value="aroE"/>
    <property type="match status" value="1"/>
</dbReference>
<comment type="catalytic activity">
    <reaction evidence="7 8">
        <text>shikimate + NADP(+) = 3-dehydroshikimate + NADPH + H(+)</text>
        <dbReference type="Rhea" id="RHEA:17737"/>
        <dbReference type="ChEBI" id="CHEBI:15378"/>
        <dbReference type="ChEBI" id="CHEBI:16630"/>
        <dbReference type="ChEBI" id="CHEBI:36208"/>
        <dbReference type="ChEBI" id="CHEBI:57783"/>
        <dbReference type="ChEBI" id="CHEBI:58349"/>
        <dbReference type="EC" id="1.1.1.25"/>
    </reaction>
</comment>
<keyword evidence="4 8" id="KW-0521">NADP</keyword>
<evidence type="ECO:0000256" key="3">
    <source>
        <dbReference type="ARBA" id="ARBA00022605"/>
    </source>
</evidence>
<dbReference type="PANTHER" id="PTHR21089">
    <property type="entry name" value="SHIKIMATE DEHYDROGENASE"/>
    <property type="match status" value="1"/>
</dbReference>
<protein>
    <recommendedName>
        <fullName evidence="2 8">Shikimate dehydrogenase (NADP(+))</fullName>
        <shortName evidence="8">SDH</shortName>
        <ecNumber evidence="2 8">1.1.1.25</ecNumber>
    </recommendedName>
</protein>
<evidence type="ECO:0000256" key="7">
    <source>
        <dbReference type="ARBA" id="ARBA00049442"/>
    </source>
</evidence>
<name>A0ABS5IH09_9PROT</name>
<evidence type="ECO:0000259" key="11">
    <source>
        <dbReference type="Pfam" id="PF18317"/>
    </source>
</evidence>
<evidence type="ECO:0000313" key="13">
    <source>
        <dbReference type="Proteomes" id="UP000680714"/>
    </source>
</evidence>
<dbReference type="InterPro" id="IPR041121">
    <property type="entry name" value="SDH_C"/>
</dbReference>
<dbReference type="SUPFAM" id="SSF53223">
    <property type="entry name" value="Aminoacid dehydrogenase-like, N-terminal domain"/>
    <property type="match status" value="1"/>
</dbReference>
<dbReference type="InterPro" id="IPR022893">
    <property type="entry name" value="Shikimate_DH_fam"/>
</dbReference>
<feature type="domain" description="Quinate/shikimate 5-dehydrogenase/glutamyl-tRNA reductase" evidence="9">
    <location>
        <begin position="131"/>
        <end position="183"/>
    </location>
</feature>
<dbReference type="InterPro" id="IPR046346">
    <property type="entry name" value="Aminoacid_DH-like_N_sf"/>
</dbReference>
<comment type="caution">
    <text evidence="12">The sequence shown here is derived from an EMBL/GenBank/DDBJ whole genome shotgun (WGS) entry which is preliminary data.</text>
</comment>
<feature type="binding site" evidence="8">
    <location>
        <position position="253"/>
    </location>
    <ligand>
        <name>shikimate</name>
        <dbReference type="ChEBI" id="CHEBI:36208"/>
    </ligand>
</feature>